<keyword evidence="3" id="KW-0547">Nucleotide-binding</keyword>
<dbReference type="PANTHER" id="PTHR43272:SF83">
    <property type="entry name" value="ACYL-COA SYNTHETASE LONG-CHAIN, ISOFORM J"/>
    <property type="match status" value="1"/>
</dbReference>
<dbReference type="GO" id="GO:0005811">
    <property type="term" value="C:lipid droplet"/>
    <property type="evidence" value="ECO:0007669"/>
    <property type="project" value="TreeGrafter"/>
</dbReference>
<dbReference type="EMBL" id="JAACJN010000074">
    <property type="protein sequence ID" value="KAF5378701.1"/>
    <property type="molecule type" value="Genomic_DNA"/>
</dbReference>
<comment type="caution">
    <text evidence="5">The sequence shown here is derived from an EMBL/GenBank/DDBJ whole genome shotgun (WGS) entry which is preliminary data.</text>
</comment>
<protein>
    <submittedName>
        <fullName evidence="5">Uncharacterized protein</fullName>
    </submittedName>
</protein>
<accession>A0A8H5H8Q9</accession>
<dbReference type="SUPFAM" id="SSF56801">
    <property type="entry name" value="Acetyl-CoA synthetase-like"/>
    <property type="match status" value="1"/>
</dbReference>
<dbReference type="PANTHER" id="PTHR43272">
    <property type="entry name" value="LONG-CHAIN-FATTY-ACID--COA LIGASE"/>
    <property type="match status" value="1"/>
</dbReference>
<sequence>MVQGPIQGILVHGFGIDNIFNGTFYTIKPLQSSKKNTQGGAYIALERLESTYKSCNYVANICVYASQDAKQPIAVVIPHEVNLRHGLEKDSVVLKECNAIGKKNGFKPMEILQGRGGAVILTPEEWTPENGLVTAAQKIQRAKIKEVFADEIKNAYKDG</sequence>
<keyword evidence="6" id="KW-1185">Reference proteome</keyword>
<proteinExistence type="inferred from homology"/>
<gene>
    <name evidence="5" type="ORF">D9757_010780</name>
</gene>
<dbReference type="AlphaFoldDB" id="A0A8H5H8Q9"/>
<organism evidence="5 6">
    <name type="scientific">Collybiopsis confluens</name>
    <dbReference type="NCBI Taxonomy" id="2823264"/>
    <lineage>
        <taxon>Eukaryota</taxon>
        <taxon>Fungi</taxon>
        <taxon>Dikarya</taxon>
        <taxon>Basidiomycota</taxon>
        <taxon>Agaricomycotina</taxon>
        <taxon>Agaricomycetes</taxon>
        <taxon>Agaricomycetidae</taxon>
        <taxon>Agaricales</taxon>
        <taxon>Marasmiineae</taxon>
        <taxon>Omphalotaceae</taxon>
        <taxon>Collybiopsis</taxon>
    </lineage>
</organism>
<evidence type="ECO:0000256" key="3">
    <source>
        <dbReference type="ARBA" id="ARBA00022741"/>
    </source>
</evidence>
<reference evidence="5 6" key="1">
    <citation type="journal article" date="2020" name="ISME J.">
        <title>Uncovering the hidden diversity of litter-decomposition mechanisms in mushroom-forming fungi.</title>
        <authorList>
            <person name="Floudas D."/>
            <person name="Bentzer J."/>
            <person name="Ahren D."/>
            <person name="Johansson T."/>
            <person name="Persson P."/>
            <person name="Tunlid A."/>
        </authorList>
    </citation>
    <scope>NUCLEOTIDE SEQUENCE [LARGE SCALE GENOMIC DNA]</scope>
    <source>
        <strain evidence="5 6">CBS 406.79</strain>
    </source>
</reference>
<dbReference type="GO" id="GO:0035336">
    <property type="term" value="P:long-chain fatty-acyl-CoA metabolic process"/>
    <property type="evidence" value="ECO:0007669"/>
    <property type="project" value="TreeGrafter"/>
</dbReference>
<evidence type="ECO:0000256" key="1">
    <source>
        <dbReference type="ARBA" id="ARBA00006432"/>
    </source>
</evidence>
<dbReference type="GO" id="GO:0005886">
    <property type="term" value="C:plasma membrane"/>
    <property type="evidence" value="ECO:0007669"/>
    <property type="project" value="TreeGrafter"/>
</dbReference>
<evidence type="ECO:0000256" key="4">
    <source>
        <dbReference type="ARBA" id="ARBA00022840"/>
    </source>
</evidence>
<evidence type="ECO:0000256" key="2">
    <source>
        <dbReference type="ARBA" id="ARBA00022598"/>
    </source>
</evidence>
<evidence type="ECO:0000313" key="6">
    <source>
        <dbReference type="Proteomes" id="UP000518752"/>
    </source>
</evidence>
<keyword evidence="2" id="KW-0436">Ligase</keyword>
<dbReference type="GO" id="GO:0004467">
    <property type="term" value="F:long-chain fatty acid-CoA ligase activity"/>
    <property type="evidence" value="ECO:0007669"/>
    <property type="project" value="TreeGrafter"/>
</dbReference>
<dbReference type="Proteomes" id="UP000518752">
    <property type="component" value="Unassembled WGS sequence"/>
</dbReference>
<dbReference type="GO" id="GO:0005524">
    <property type="term" value="F:ATP binding"/>
    <property type="evidence" value="ECO:0007669"/>
    <property type="project" value="UniProtKB-KW"/>
</dbReference>
<dbReference type="OrthoDB" id="1700726at2759"/>
<evidence type="ECO:0000313" key="5">
    <source>
        <dbReference type="EMBL" id="KAF5378701.1"/>
    </source>
</evidence>
<dbReference type="GO" id="GO:0005783">
    <property type="term" value="C:endoplasmic reticulum"/>
    <property type="evidence" value="ECO:0007669"/>
    <property type="project" value="TreeGrafter"/>
</dbReference>
<keyword evidence="4" id="KW-0067">ATP-binding</keyword>
<name>A0A8H5H8Q9_9AGAR</name>
<comment type="similarity">
    <text evidence="1">Belongs to the ATP-dependent AMP-binding enzyme family.</text>
</comment>